<feature type="domain" description="DUF5615" evidence="1">
    <location>
        <begin position="2"/>
        <end position="110"/>
    </location>
</feature>
<sequence>MAKLLLDANLSWRLVAKVKLHFEDCLHVDSIGLTIPAKDVDIWNYAFASHFIIVTNDEDFLDFVNVKGFPPKVVLLRTGNQSNPYIEQLLVKHKADIQALSESKEYGVLELF</sequence>
<organism evidence="2 3">
    <name type="scientific">Flavisolibacter ginsenosidimutans</name>
    <dbReference type="NCBI Taxonomy" id="661481"/>
    <lineage>
        <taxon>Bacteria</taxon>
        <taxon>Pseudomonadati</taxon>
        <taxon>Bacteroidota</taxon>
        <taxon>Chitinophagia</taxon>
        <taxon>Chitinophagales</taxon>
        <taxon>Chitinophagaceae</taxon>
        <taxon>Flavisolibacter</taxon>
    </lineage>
</organism>
<reference evidence="2 3" key="1">
    <citation type="journal article" date="2015" name="Int. J. Syst. Evol. Microbiol.">
        <title>Flavisolibacter ginsenosidimutans sp. nov., with ginsenoside-converting activity isolated from soil used for cultivating ginseng.</title>
        <authorList>
            <person name="Zhao Y."/>
            <person name="Liu Q."/>
            <person name="Kang M.S."/>
            <person name="Jin F."/>
            <person name="Yu H."/>
            <person name="Im W.T."/>
        </authorList>
    </citation>
    <scope>NUCLEOTIDE SEQUENCE [LARGE SCALE GENOMIC DNA]</scope>
    <source>
        <strain evidence="2 3">Gsoil 636</strain>
    </source>
</reference>
<evidence type="ECO:0000313" key="2">
    <source>
        <dbReference type="EMBL" id="QEC58055.1"/>
    </source>
</evidence>
<evidence type="ECO:0000259" key="1">
    <source>
        <dbReference type="Pfam" id="PF18480"/>
    </source>
</evidence>
<dbReference type="RefSeq" id="WP_146791016.1">
    <property type="nucleotide sequence ID" value="NZ_BAABIO010000003.1"/>
</dbReference>
<evidence type="ECO:0000313" key="3">
    <source>
        <dbReference type="Proteomes" id="UP000321204"/>
    </source>
</evidence>
<dbReference type="InterPro" id="IPR041049">
    <property type="entry name" value="DUF5615"/>
</dbReference>
<protein>
    <recommendedName>
        <fullName evidence="1">DUF5615 domain-containing protein</fullName>
    </recommendedName>
</protein>
<dbReference type="AlphaFoldDB" id="A0A5B8UQ24"/>
<dbReference type="Proteomes" id="UP000321204">
    <property type="component" value="Chromosome"/>
</dbReference>
<dbReference type="OrthoDB" id="27473at2"/>
<keyword evidence="3" id="KW-1185">Reference proteome</keyword>
<dbReference type="EMBL" id="CP042433">
    <property type="protein sequence ID" value="QEC58055.1"/>
    <property type="molecule type" value="Genomic_DNA"/>
</dbReference>
<dbReference type="KEGG" id="fgg:FSB75_19800"/>
<dbReference type="Pfam" id="PF18480">
    <property type="entry name" value="DUF5615"/>
    <property type="match status" value="1"/>
</dbReference>
<name>A0A5B8UQ24_9BACT</name>
<gene>
    <name evidence="2" type="ORF">FSB75_19800</name>
</gene>
<proteinExistence type="predicted"/>
<accession>A0A5B8UQ24</accession>